<evidence type="ECO:0000256" key="3">
    <source>
        <dbReference type="ARBA" id="ARBA00022833"/>
    </source>
</evidence>
<protein>
    <recommendedName>
        <fullName evidence="4">CENP-V/GFA domain-containing protein</fullName>
    </recommendedName>
</protein>
<feature type="domain" description="CENP-V/GFA" evidence="4">
    <location>
        <begin position="5"/>
        <end position="140"/>
    </location>
</feature>
<proteinExistence type="inferred from homology"/>
<dbReference type="EMBL" id="JBEPTF010000004">
    <property type="protein sequence ID" value="MET4685092.1"/>
    <property type="molecule type" value="Genomic_DNA"/>
</dbReference>
<dbReference type="InterPro" id="IPR011057">
    <property type="entry name" value="Mss4-like_sf"/>
</dbReference>
<sequence length="149" mass="17026">MLKTRRGGCHCGDVRFECEIDLAPEGQRSPPPRPGIWWTTTFRCNCTFCRKTRMWKVFTTPERFRVTQGEEKLVEYRHGACEIQHVFCGRCGLHPFARASFEPLGGDFVCVNIACLDDVDPQELEATPIVYEDGINDAYDVAPRFTGYL</sequence>
<keyword evidence="6" id="KW-1185">Reference proteome</keyword>
<dbReference type="SUPFAM" id="SSF51316">
    <property type="entry name" value="Mss4-like"/>
    <property type="match status" value="1"/>
</dbReference>
<comment type="caution">
    <text evidence="5">The sequence shown here is derived from an EMBL/GenBank/DDBJ whole genome shotgun (WGS) entry which is preliminary data.</text>
</comment>
<gene>
    <name evidence="5" type="ORF">ABIE19_003041</name>
</gene>
<evidence type="ECO:0000256" key="2">
    <source>
        <dbReference type="ARBA" id="ARBA00022723"/>
    </source>
</evidence>
<dbReference type="InterPro" id="IPR006913">
    <property type="entry name" value="CENP-V/GFA"/>
</dbReference>
<dbReference type="PROSITE" id="PS51891">
    <property type="entry name" value="CENP_V_GFA"/>
    <property type="match status" value="1"/>
</dbReference>
<evidence type="ECO:0000256" key="1">
    <source>
        <dbReference type="ARBA" id="ARBA00005495"/>
    </source>
</evidence>
<evidence type="ECO:0000313" key="5">
    <source>
        <dbReference type="EMBL" id="MET4685092.1"/>
    </source>
</evidence>
<reference evidence="5 6" key="1">
    <citation type="submission" date="2024-06" db="EMBL/GenBank/DDBJ databases">
        <title>Sorghum-associated microbial communities from plants grown in Nebraska, USA.</title>
        <authorList>
            <person name="Schachtman D."/>
        </authorList>
    </citation>
    <scope>NUCLEOTIDE SEQUENCE [LARGE SCALE GENOMIC DNA]</scope>
    <source>
        <strain evidence="5 6">2814</strain>
    </source>
</reference>
<dbReference type="PANTHER" id="PTHR28620:SF1">
    <property type="entry name" value="CENP-V_GFA DOMAIN-CONTAINING PROTEIN"/>
    <property type="match status" value="1"/>
</dbReference>
<evidence type="ECO:0000313" key="6">
    <source>
        <dbReference type="Proteomes" id="UP001549313"/>
    </source>
</evidence>
<name>A0ABV2RGQ2_9CAUL</name>
<organism evidence="5 6">
    <name type="scientific">Brevundimonas faecalis</name>
    <dbReference type="NCBI Taxonomy" id="947378"/>
    <lineage>
        <taxon>Bacteria</taxon>
        <taxon>Pseudomonadati</taxon>
        <taxon>Pseudomonadota</taxon>
        <taxon>Alphaproteobacteria</taxon>
        <taxon>Caulobacterales</taxon>
        <taxon>Caulobacteraceae</taxon>
        <taxon>Brevundimonas</taxon>
    </lineage>
</organism>
<dbReference type="Gene3D" id="2.170.150.70">
    <property type="match status" value="1"/>
</dbReference>
<dbReference type="InterPro" id="IPR052355">
    <property type="entry name" value="CENP-V-like"/>
</dbReference>
<dbReference type="RefSeq" id="WP_354090048.1">
    <property type="nucleotide sequence ID" value="NZ_JBEPTF010000004.1"/>
</dbReference>
<keyword evidence="2" id="KW-0479">Metal-binding</keyword>
<dbReference type="PANTHER" id="PTHR28620">
    <property type="entry name" value="CENTROMERE PROTEIN V"/>
    <property type="match status" value="1"/>
</dbReference>
<dbReference type="Pfam" id="PF04828">
    <property type="entry name" value="GFA"/>
    <property type="match status" value="1"/>
</dbReference>
<keyword evidence="3" id="KW-0862">Zinc</keyword>
<accession>A0ABV2RGQ2</accession>
<evidence type="ECO:0000259" key="4">
    <source>
        <dbReference type="PROSITE" id="PS51891"/>
    </source>
</evidence>
<comment type="similarity">
    <text evidence="1">Belongs to the Gfa family.</text>
</comment>
<dbReference type="Proteomes" id="UP001549313">
    <property type="component" value="Unassembled WGS sequence"/>
</dbReference>